<keyword evidence="3" id="KW-1185">Reference proteome</keyword>
<evidence type="ECO:0000313" key="2">
    <source>
        <dbReference type="EMBL" id="MDM9632256.1"/>
    </source>
</evidence>
<keyword evidence="1" id="KW-0812">Transmembrane</keyword>
<gene>
    <name evidence="2" type="ORF">QU605_12290</name>
</gene>
<evidence type="ECO:0000313" key="3">
    <source>
        <dbReference type="Proteomes" id="UP001174839"/>
    </source>
</evidence>
<dbReference type="Pfam" id="PF19578">
    <property type="entry name" value="DUF6090"/>
    <property type="match status" value="1"/>
</dbReference>
<keyword evidence="1" id="KW-1133">Transmembrane helix</keyword>
<dbReference type="RefSeq" id="WP_289725621.1">
    <property type="nucleotide sequence ID" value="NZ_JAUDUY010000007.1"/>
</dbReference>
<name>A0ABT7WH72_9FLAO</name>
<comment type="caution">
    <text evidence="2">The sequence shown here is derived from an EMBL/GenBank/DDBJ whole genome shotgun (WGS) entry which is preliminary data.</text>
</comment>
<proteinExistence type="predicted"/>
<feature type="transmembrane region" description="Helical" evidence="1">
    <location>
        <begin position="21"/>
        <end position="42"/>
    </location>
</feature>
<keyword evidence="1" id="KW-0472">Membrane</keyword>
<reference evidence="2" key="1">
    <citation type="submission" date="2023-06" db="EMBL/GenBank/DDBJ databases">
        <title>Robiginitalea aurantiacus sp. nov. and Algoriphagus sediminis sp. nov., isolated from coastal sediment.</title>
        <authorList>
            <person name="Zhou Z.Y."/>
            <person name="An J."/>
            <person name="Jia Y.W."/>
            <person name="Du Z.J."/>
        </authorList>
    </citation>
    <scope>NUCLEOTIDE SEQUENCE</scope>
    <source>
        <strain evidence="2">M39</strain>
    </source>
</reference>
<dbReference type="Proteomes" id="UP001174839">
    <property type="component" value="Unassembled WGS sequence"/>
</dbReference>
<accession>A0ABT7WH72</accession>
<organism evidence="2 3">
    <name type="scientific">Robiginitalea aurantiaca</name>
    <dbReference type="NCBI Taxonomy" id="3056915"/>
    <lineage>
        <taxon>Bacteria</taxon>
        <taxon>Pseudomonadati</taxon>
        <taxon>Bacteroidota</taxon>
        <taxon>Flavobacteriia</taxon>
        <taxon>Flavobacteriales</taxon>
        <taxon>Flavobacteriaceae</taxon>
        <taxon>Robiginitalea</taxon>
    </lineage>
</organism>
<sequence>MFRIFRKIRMEQMKGQRFIRYLLYAFGEIVLVVLGILIALYLNEQKEYREDRAKELTYLQSFQQDLERNLTELDRVLEKSNNIIQSSDSLLALGSEGLSALPSGSLNSLMDGLLGYTKHMTRQGTIEDLLGSGDLEVIRNDTIRRAMATWDADLKLVREVEVDVKDSFSKTIDYLNQHILMLDDPRTAFEKEQLLSKRVFLNHLFDRAITAELLNESYAQLKPAWTSLHSEVISEIQNLEKETD</sequence>
<dbReference type="InterPro" id="IPR045749">
    <property type="entry name" value="DUF6090"/>
</dbReference>
<evidence type="ECO:0000256" key="1">
    <source>
        <dbReference type="SAM" id="Phobius"/>
    </source>
</evidence>
<protein>
    <submittedName>
        <fullName evidence="2">DUF6090 family protein</fullName>
    </submittedName>
</protein>
<dbReference type="EMBL" id="JAUDUY010000007">
    <property type="protein sequence ID" value="MDM9632256.1"/>
    <property type="molecule type" value="Genomic_DNA"/>
</dbReference>